<evidence type="ECO:0000313" key="1">
    <source>
        <dbReference type="EMBL" id="EKD24855.1"/>
    </source>
</evidence>
<name>K1X428_9BACT</name>
<dbReference type="AlphaFoldDB" id="K1X428"/>
<proteinExistence type="predicted"/>
<dbReference type="EMBL" id="AMFJ01036153">
    <property type="protein sequence ID" value="EKD24855.1"/>
    <property type="molecule type" value="Genomic_DNA"/>
</dbReference>
<accession>K1X428</accession>
<organism evidence="1">
    <name type="scientific">uncultured bacterium</name>
    <name type="common">gcode 4</name>
    <dbReference type="NCBI Taxonomy" id="1234023"/>
    <lineage>
        <taxon>Bacteria</taxon>
        <taxon>environmental samples</taxon>
    </lineage>
</organism>
<sequence length="180" mass="22070">MWKIIDEDGKNIKEKMKCLHDVFCDEIRDDNPNLEELVRLRPTWCASPTAIIQRVTWDDKKYIWGANWWGVSDMQEEIERRIGKNTFSKILKKYEKKISAKNIFWLDNIFLDAEYRKQWIWKIVYYSMETEAIEKWFTHMLVDTKTEKKWLIKRYINLWFQKIDDFICNGENFTLLIKKI</sequence>
<protein>
    <submittedName>
        <fullName evidence="1">Uncharacterized protein</fullName>
    </submittedName>
</protein>
<reference evidence="1" key="1">
    <citation type="journal article" date="2012" name="Science">
        <title>Fermentation, hydrogen, and sulfur metabolism in multiple uncultivated bacterial phyla.</title>
        <authorList>
            <person name="Wrighton K.C."/>
            <person name="Thomas B.C."/>
            <person name="Sharon I."/>
            <person name="Miller C.S."/>
            <person name="Castelle C.J."/>
            <person name="VerBerkmoes N.C."/>
            <person name="Wilkins M.J."/>
            <person name="Hettich R.L."/>
            <person name="Lipton M.S."/>
            <person name="Williams K.H."/>
            <person name="Long P.E."/>
            <person name="Banfield J.F."/>
        </authorList>
    </citation>
    <scope>NUCLEOTIDE SEQUENCE [LARGE SCALE GENOMIC DNA]</scope>
</reference>
<comment type="caution">
    <text evidence="1">The sequence shown here is derived from an EMBL/GenBank/DDBJ whole genome shotgun (WGS) entry which is preliminary data.</text>
</comment>
<gene>
    <name evidence="1" type="ORF">ACD_80C00146G0010</name>
</gene>